<dbReference type="Pfam" id="PF07221">
    <property type="entry name" value="GlcNAc_2-epim"/>
    <property type="match status" value="1"/>
</dbReference>
<organism evidence="3 4">
    <name type="scientific">Xanthomonas translucens pv. translucens DSM 18974</name>
    <dbReference type="NCBI Taxonomy" id="1261556"/>
    <lineage>
        <taxon>Bacteria</taxon>
        <taxon>Pseudomonadati</taxon>
        <taxon>Pseudomonadota</taxon>
        <taxon>Gammaproteobacteria</taxon>
        <taxon>Lysobacterales</taxon>
        <taxon>Lysobacteraceae</taxon>
        <taxon>Xanthomonas</taxon>
        <taxon>Xanthomonas translucens group</taxon>
    </lineage>
</organism>
<dbReference type="InterPro" id="IPR008928">
    <property type="entry name" value="6-hairpin_glycosidase_sf"/>
</dbReference>
<dbReference type="AlphaFoldDB" id="A0A1C3TK49"/>
<comment type="similarity">
    <text evidence="1">Belongs to the N-acylglucosamine 2-epimerase family.</text>
</comment>
<name>A0A1C3TK49_XANCT</name>
<dbReference type="PATRIC" id="fig|1261556.5.peg.579"/>
<evidence type="ECO:0000256" key="2">
    <source>
        <dbReference type="ARBA" id="ARBA00023235"/>
    </source>
</evidence>
<dbReference type="PANTHER" id="PTHR15108">
    <property type="entry name" value="N-ACYLGLUCOSAMINE-2-EPIMERASE"/>
    <property type="match status" value="1"/>
</dbReference>
<reference evidence="4" key="1">
    <citation type="submission" date="2016-07" db="EMBL/GenBank/DDBJ databases">
        <authorList>
            <person name="Jaenicke Sebastian"/>
        </authorList>
    </citation>
    <scope>NUCLEOTIDE SEQUENCE [LARGE SCALE GENOMIC DNA]</scope>
</reference>
<dbReference type="FunFam" id="1.50.10.10:FF:000057">
    <property type="entry name" value="N-acylglucosamine 2-epimerase"/>
    <property type="match status" value="1"/>
</dbReference>
<dbReference type="GO" id="GO:0005975">
    <property type="term" value="P:carbohydrate metabolic process"/>
    <property type="evidence" value="ECO:0007669"/>
    <property type="project" value="InterPro"/>
</dbReference>
<accession>A0A1C3TK49</accession>
<dbReference type="CDD" id="cd00249">
    <property type="entry name" value="AGE"/>
    <property type="match status" value="1"/>
</dbReference>
<gene>
    <name evidence="3" type="primary">age</name>
    <name evidence="3" type="ORF">BN444_03733</name>
</gene>
<dbReference type="InterPro" id="IPR012341">
    <property type="entry name" value="6hp_glycosidase-like_sf"/>
</dbReference>
<dbReference type="EC" id="5.1.3.8" evidence="3"/>
<keyword evidence="2 3" id="KW-0413">Isomerase</keyword>
<dbReference type="InterPro" id="IPR010819">
    <property type="entry name" value="AGE/CE"/>
</dbReference>
<dbReference type="EMBL" id="LT604072">
    <property type="protein sequence ID" value="SCB03360.1"/>
    <property type="molecule type" value="Genomic_DNA"/>
</dbReference>
<dbReference type="GO" id="GO:0050121">
    <property type="term" value="F:N-acylglucosamine 2-epimerase activity"/>
    <property type="evidence" value="ECO:0007669"/>
    <property type="project" value="UniProtKB-EC"/>
</dbReference>
<evidence type="ECO:0000313" key="3">
    <source>
        <dbReference type="EMBL" id="SCB03360.1"/>
    </source>
</evidence>
<evidence type="ECO:0000256" key="1">
    <source>
        <dbReference type="ARBA" id="ARBA00008558"/>
    </source>
</evidence>
<protein>
    <submittedName>
        <fullName evidence="3">N-acylglucosamine 2-epimerase</fullName>
        <ecNumber evidence="3">5.1.3.8</ecNumber>
    </submittedName>
</protein>
<dbReference type="InterPro" id="IPR034116">
    <property type="entry name" value="AGE_dom"/>
</dbReference>
<dbReference type="SUPFAM" id="SSF48208">
    <property type="entry name" value="Six-hairpin glycosidases"/>
    <property type="match status" value="1"/>
</dbReference>
<dbReference type="Gene3D" id="1.50.10.10">
    <property type="match status" value="1"/>
</dbReference>
<sequence>MHETGTAARCRRVCARLFSPLPHMTPSDRMNLPATPLPDFADAAVLRAHIADTMAFYHPRAIDPAGGFFHYFRDDGSVYDAGHRHLVSSTRFVFNYAMAANEFADSPLAAEYLDAARHGLRYLRDVHRDAASGGYVWTLRDGVAEDRTQHAYGAAFVLLAYATAKKAGLDTDAWMDETWQLLETRYWDASAGLYRDEATPDWQFSSYRGQNANMHLCEALIAAYEASAEPRYLQRALLLADHITRRQAALAGGLVWEHYDAHWQVDWDYNRDNPKHLFRPWGFQPGHQVEWSKLLVLLHGHLHAAEGSAPDWLLPTARHLFDTALTHGWDAQHGGIVYGFASGTEAEPVVGVPDVAQHPTYFCDDDKYFWVQAEAIAAAARLLAASGDAGYRAAYDRLWAYSWEHLVDHRYGAWFRILSRDNRSYSDEKSPAGKTDYHTMGACHDVLAVMRGSRAFA</sequence>
<dbReference type="Proteomes" id="UP000093071">
    <property type="component" value="Chromosome I"/>
</dbReference>
<proteinExistence type="inferred from homology"/>
<evidence type="ECO:0000313" key="4">
    <source>
        <dbReference type="Proteomes" id="UP000093071"/>
    </source>
</evidence>